<feature type="transmembrane region" description="Helical" evidence="7">
    <location>
        <begin position="374"/>
        <end position="395"/>
    </location>
</feature>
<feature type="transmembrane region" description="Helical" evidence="7">
    <location>
        <begin position="548"/>
        <end position="568"/>
    </location>
</feature>
<dbReference type="Proteomes" id="UP001415857">
    <property type="component" value="Unassembled WGS sequence"/>
</dbReference>
<dbReference type="GO" id="GO:0016020">
    <property type="term" value="C:membrane"/>
    <property type="evidence" value="ECO:0007669"/>
    <property type="project" value="UniProtKB-SubCell"/>
</dbReference>
<feature type="transmembrane region" description="Helical" evidence="7">
    <location>
        <begin position="78"/>
        <end position="100"/>
    </location>
</feature>
<keyword evidence="10" id="KW-1185">Reference proteome</keyword>
<gene>
    <name evidence="9" type="ORF">L1049_025747</name>
</gene>
<evidence type="ECO:0000256" key="3">
    <source>
        <dbReference type="ARBA" id="ARBA00022692"/>
    </source>
</evidence>
<sequence length="687" mass="77088">MKRLLSYVIVMESHKPYIAMLFIQFVYAGMALFSKAAIAKGMNPYVFVVYRQAFASIALAPFAFFLERKEAAPLSYYLLCKIFLVSLCGLTLSLNLYYVAINYTSATFAAASTNTIPAITFVMAFCLRMESISMKHLHGLAKVLGSVLGLSGALVFAFVKGPPLKFMNWYPEIQNEITDPSINCSKKVEWVKGALIMLSANTAWSLWLILQGPIIKQYPAKLRLTTLQCFFSCIQSVFCAVAMERNLSSWKLEWDVHLLSVAYCVFVTGITYWLQVWAIEKKGPVFTAMFTPLALIITAIFSAFLWKETLYWGRSISCNACLSATQSRSSGFLLSYVTVMESHKPYIVMIFIQFVYTGMAMLSKAAIAKGMNPFVFVVYRQAFASVALAPFAFFLESKETAPLSFNLLCKFFLCSLCGPTLSLNLYYVAINYTTATFVTAATNTIPAITFIMAVLFRMESISVKHLRGLAKVLGSVVGVSGALVYAFVKGPPVKFMNWFPEIQKDATDPSRNKEDWVKGALLMLAANTAWSSWLIFQGPIMKQYPAKLRLTTLQCFFCCIQSMFWAVGKERKPSAWKLGWDLNLLSVAYCGVVVTGITYWLQVWVIEKRGPVFTAMFSPLCLVITAIFSTFMWKETLYWGSVGGAILLTVGLYGVLWGKKKERKHETTEQRQESKEETALECISTHR</sequence>
<feature type="transmembrane region" description="Helical" evidence="7">
    <location>
        <begin position="45"/>
        <end position="66"/>
    </location>
</feature>
<comment type="similarity">
    <text evidence="2">Belongs to the drug/metabolite transporter (DMT) superfamily. Plant drug/metabolite exporter (P-DME) (TC 2.A.7.4) family.</text>
</comment>
<feature type="domain" description="EamA" evidence="8">
    <location>
        <begin position="346"/>
        <end position="480"/>
    </location>
</feature>
<comment type="subcellular location">
    <subcellularLocation>
        <location evidence="1">Membrane</location>
        <topology evidence="1">Multi-pass membrane protein</topology>
    </subcellularLocation>
</comment>
<feature type="region of interest" description="Disordered" evidence="6">
    <location>
        <begin position="666"/>
        <end position="687"/>
    </location>
</feature>
<feature type="transmembrane region" description="Helical" evidence="7">
    <location>
        <begin position="286"/>
        <end position="306"/>
    </location>
</feature>
<feature type="transmembrane region" description="Helical" evidence="7">
    <location>
        <begin position="516"/>
        <end position="536"/>
    </location>
</feature>
<dbReference type="InterPro" id="IPR037185">
    <property type="entry name" value="EmrE-like"/>
</dbReference>
<dbReference type="PANTHER" id="PTHR31218">
    <property type="entry name" value="WAT1-RELATED PROTEIN"/>
    <property type="match status" value="1"/>
</dbReference>
<evidence type="ECO:0000313" key="9">
    <source>
        <dbReference type="EMBL" id="KAK9270171.1"/>
    </source>
</evidence>
<comment type="caution">
    <text evidence="9">The sequence shown here is derived from an EMBL/GenBank/DDBJ whole genome shotgun (WGS) entry which is preliminary data.</text>
</comment>
<reference evidence="9 10" key="1">
    <citation type="journal article" date="2024" name="Plant J.">
        <title>Genome sequences and population genomics reveal climatic adaptation and genomic divergence between two closely related sweetgum species.</title>
        <authorList>
            <person name="Xu W.Q."/>
            <person name="Ren C.Q."/>
            <person name="Zhang X.Y."/>
            <person name="Comes H.P."/>
            <person name="Liu X.H."/>
            <person name="Li Y.G."/>
            <person name="Kettle C.J."/>
            <person name="Jalonen R."/>
            <person name="Gaisberger H."/>
            <person name="Ma Y.Z."/>
            <person name="Qiu Y.X."/>
        </authorList>
    </citation>
    <scope>NUCLEOTIDE SEQUENCE [LARGE SCALE GENOMIC DNA]</scope>
    <source>
        <strain evidence="9">Hangzhou</strain>
    </source>
</reference>
<dbReference type="GO" id="GO:0022857">
    <property type="term" value="F:transmembrane transporter activity"/>
    <property type="evidence" value="ECO:0007669"/>
    <property type="project" value="InterPro"/>
</dbReference>
<feature type="domain" description="EamA" evidence="8">
    <location>
        <begin position="518"/>
        <end position="656"/>
    </location>
</feature>
<dbReference type="InterPro" id="IPR030184">
    <property type="entry name" value="WAT1-related"/>
</dbReference>
<feature type="transmembrane region" description="Helical" evidence="7">
    <location>
        <begin position="613"/>
        <end position="631"/>
    </location>
</feature>
<accession>A0AAP0NDP1</accession>
<feature type="transmembrane region" description="Helical" evidence="7">
    <location>
        <begin position="106"/>
        <end position="127"/>
    </location>
</feature>
<evidence type="ECO:0000313" key="10">
    <source>
        <dbReference type="Proteomes" id="UP001415857"/>
    </source>
</evidence>
<evidence type="ECO:0000256" key="2">
    <source>
        <dbReference type="ARBA" id="ARBA00007635"/>
    </source>
</evidence>
<organism evidence="9 10">
    <name type="scientific">Liquidambar formosana</name>
    <name type="common">Formosan gum</name>
    <dbReference type="NCBI Taxonomy" id="63359"/>
    <lineage>
        <taxon>Eukaryota</taxon>
        <taxon>Viridiplantae</taxon>
        <taxon>Streptophyta</taxon>
        <taxon>Embryophyta</taxon>
        <taxon>Tracheophyta</taxon>
        <taxon>Spermatophyta</taxon>
        <taxon>Magnoliopsida</taxon>
        <taxon>eudicotyledons</taxon>
        <taxon>Gunneridae</taxon>
        <taxon>Pentapetalae</taxon>
        <taxon>Saxifragales</taxon>
        <taxon>Altingiaceae</taxon>
        <taxon>Liquidambar</taxon>
    </lineage>
</organism>
<feature type="transmembrane region" description="Helical" evidence="7">
    <location>
        <begin position="407"/>
        <end position="429"/>
    </location>
</feature>
<feature type="transmembrane region" description="Helical" evidence="7">
    <location>
        <begin position="255"/>
        <end position="274"/>
    </location>
</feature>
<evidence type="ECO:0000256" key="1">
    <source>
        <dbReference type="ARBA" id="ARBA00004141"/>
    </source>
</evidence>
<protein>
    <recommendedName>
        <fullName evidence="8">EamA domain-containing protein</fullName>
    </recommendedName>
</protein>
<proteinExistence type="inferred from homology"/>
<keyword evidence="3 7" id="KW-0812">Transmembrane</keyword>
<evidence type="ECO:0000256" key="4">
    <source>
        <dbReference type="ARBA" id="ARBA00022989"/>
    </source>
</evidence>
<dbReference type="Pfam" id="PF00892">
    <property type="entry name" value="EamA"/>
    <property type="match status" value="4"/>
</dbReference>
<dbReference type="InterPro" id="IPR000620">
    <property type="entry name" value="EamA_dom"/>
</dbReference>
<dbReference type="AlphaFoldDB" id="A0AAP0NDP1"/>
<feature type="transmembrane region" description="Helical" evidence="7">
    <location>
        <begin position="190"/>
        <end position="210"/>
    </location>
</feature>
<feature type="domain" description="EamA" evidence="8">
    <location>
        <begin position="17"/>
        <end position="151"/>
    </location>
</feature>
<feature type="transmembrane region" description="Helical" evidence="7">
    <location>
        <begin position="637"/>
        <end position="656"/>
    </location>
</feature>
<feature type="transmembrane region" description="Helical" evidence="7">
    <location>
        <begin position="21"/>
        <end position="39"/>
    </location>
</feature>
<feature type="compositionally biased region" description="Basic and acidic residues" evidence="6">
    <location>
        <begin position="666"/>
        <end position="678"/>
    </location>
</feature>
<evidence type="ECO:0000256" key="5">
    <source>
        <dbReference type="ARBA" id="ARBA00023136"/>
    </source>
</evidence>
<feature type="domain" description="EamA" evidence="8">
    <location>
        <begin position="192"/>
        <end position="318"/>
    </location>
</feature>
<name>A0AAP0NDP1_LIQFO</name>
<feature type="transmembrane region" description="Helical" evidence="7">
    <location>
        <begin position="139"/>
        <end position="159"/>
    </location>
</feature>
<feature type="transmembrane region" description="Helical" evidence="7">
    <location>
        <begin position="435"/>
        <end position="456"/>
    </location>
</feature>
<keyword evidence="5 7" id="KW-0472">Membrane</keyword>
<evidence type="ECO:0000256" key="7">
    <source>
        <dbReference type="SAM" id="Phobius"/>
    </source>
</evidence>
<dbReference type="SUPFAM" id="SSF103481">
    <property type="entry name" value="Multidrug resistance efflux transporter EmrE"/>
    <property type="match status" value="4"/>
</dbReference>
<feature type="transmembrane region" description="Helical" evidence="7">
    <location>
        <begin position="468"/>
        <end position="488"/>
    </location>
</feature>
<dbReference type="EMBL" id="JBBPBK010000014">
    <property type="protein sequence ID" value="KAK9270171.1"/>
    <property type="molecule type" value="Genomic_DNA"/>
</dbReference>
<evidence type="ECO:0000256" key="6">
    <source>
        <dbReference type="SAM" id="MobiDB-lite"/>
    </source>
</evidence>
<feature type="transmembrane region" description="Helical" evidence="7">
    <location>
        <begin position="346"/>
        <end position="368"/>
    </location>
</feature>
<keyword evidence="4 7" id="KW-1133">Transmembrane helix</keyword>
<feature type="transmembrane region" description="Helical" evidence="7">
    <location>
        <begin position="580"/>
        <end position="601"/>
    </location>
</feature>
<evidence type="ECO:0000259" key="8">
    <source>
        <dbReference type="Pfam" id="PF00892"/>
    </source>
</evidence>